<dbReference type="PROSITE" id="PS50305">
    <property type="entry name" value="SIRTUIN"/>
    <property type="match status" value="1"/>
</dbReference>
<feature type="binding site" evidence="4">
    <location>
        <position position="144"/>
    </location>
    <ligand>
        <name>Zn(2+)</name>
        <dbReference type="ChEBI" id="CHEBI:29105"/>
    </ligand>
</feature>
<reference evidence="6 9" key="2">
    <citation type="submission" date="2019-07" db="EMBL/GenBank/DDBJ databases">
        <title>Whole genome shotgun sequence of Lactobacillus siliginis NBRC 101315.</title>
        <authorList>
            <person name="Hosoyama A."/>
            <person name="Uohara A."/>
            <person name="Ohji S."/>
            <person name="Ichikawa N."/>
        </authorList>
    </citation>
    <scope>NUCLEOTIDE SEQUENCE [LARGE SCALE GENOMIC DNA]</scope>
    <source>
        <strain evidence="6 9">NBRC 101315</strain>
    </source>
</reference>
<evidence type="ECO:0000313" key="9">
    <source>
        <dbReference type="Proteomes" id="UP000321429"/>
    </source>
</evidence>
<dbReference type="Proteomes" id="UP000321429">
    <property type="component" value="Unassembled WGS sequence"/>
</dbReference>
<dbReference type="InterPro" id="IPR026591">
    <property type="entry name" value="Sirtuin_cat_small_dom_sf"/>
</dbReference>
<evidence type="ECO:0000313" key="8">
    <source>
        <dbReference type="Proteomes" id="UP000051139"/>
    </source>
</evidence>
<dbReference type="EMBL" id="BJUD01000025">
    <property type="protein sequence ID" value="GEK28949.1"/>
    <property type="molecule type" value="Genomic_DNA"/>
</dbReference>
<dbReference type="Gene3D" id="3.40.50.1220">
    <property type="entry name" value="TPP-binding domain"/>
    <property type="match status" value="1"/>
</dbReference>
<dbReference type="InterPro" id="IPR050134">
    <property type="entry name" value="NAD-dep_sirtuin_deacylases"/>
</dbReference>
<evidence type="ECO:0000256" key="4">
    <source>
        <dbReference type="PROSITE-ProRule" id="PRU00236"/>
    </source>
</evidence>
<dbReference type="PATRIC" id="fig|348151.3.peg.1932"/>
<dbReference type="InterPro" id="IPR026590">
    <property type="entry name" value="Ssirtuin_cat_dom"/>
</dbReference>
<dbReference type="EMBL" id="JQCB01000007">
    <property type="protein sequence ID" value="KRN95775.1"/>
    <property type="molecule type" value="Genomic_DNA"/>
</dbReference>
<dbReference type="Proteomes" id="UP000051139">
    <property type="component" value="Unassembled WGS sequence"/>
</dbReference>
<name>A0A0R2L1U6_9LACO</name>
<evidence type="ECO:0000313" key="6">
    <source>
        <dbReference type="EMBL" id="GEK28949.1"/>
    </source>
</evidence>
<evidence type="ECO:0000256" key="2">
    <source>
        <dbReference type="ARBA" id="ARBA00022679"/>
    </source>
</evidence>
<dbReference type="InterPro" id="IPR003000">
    <property type="entry name" value="Sirtuin"/>
</dbReference>
<dbReference type="GO" id="GO:0017136">
    <property type="term" value="F:histone deacetylase activity, NAD-dependent"/>
    <property type="evidence" value="ECO:0007669"/>
    <property type="project" value="TreeGrafter"/>
</dbReference>
<comment type="caution">
    <text evidence="7">The sequence shown here is derived from an EMBL/GenBank/DDBJ whole genome shotgun (WGS) entry which is preliminary data.</text>
</comment>
<organism evidence="7 8">
    <name type="scientific">Furfurilactobacillus siliginis</name>
    <dbReference type="NCBI Taxonomy" id="348151"/>
    <lineage>
        <taxon>Bacteria</taxon>
        <taxon>Bacillati</taxon>
        <taxon>Bacillota</taxon>
        <taxon>Bacilli</taxon>
        <taxon>Lactobacillales</taxon>
        <taxon>Lactobacillaceae</taxon>
        <taxon>Furfurilactobacillus</taxon>
    </lineage>
</organism>
<keyword evidence="8" id="KW-1185">Reference proteome</keyword>
<evidence type="ECO:0000313" key="7">
    <source>
        <dbReference type="EMBL" id="KRN95775.1"/>
    </source>
</evidence>
<dbReference type="STRING" id="348151.IV55_GL001880"/>
<dbReference type="OrthoDB" id="9800582at2"/>
<feature type="domain" description="Deacetylase sirtuin-type" evidence="5">
    <location>
        <begin position="1"/>
        <end position="232"/>
    </location>
</feature>
<gene>
    <name evidence="6" type="primary">cobB</name>
    <name evidence="7" type="ORF">IV55_GL001880</name>
    <name evidence="6" type="ORF">LSI01_12600</name>
</gene>
<comment type="caution">
    <text evidence="4">Lacks conserved residue(s) required for the propagation of feature annotation.</text>
</comment>
<feature type="binding site" evidence="4">
    <location>
        <position position="147"/>
    </location>
    <ligand>
        <name>Zn(2+)</name>
        <dbReference type="ChEBI" id="CHEBI:29105"/>
    </ligand>
</feature>
<keyword evidence="3" id="KW-0520">NAD</keyword>
<dbReference type="PANTHER" id="PTHR11085">
    <property type="entry name" value="NAD-DEPENDENT PROTEIN DEACYLASE SIRTUIN-5, MITOCHONDRIAL-RELATED"/>
    <property type="match status" value="1"/>
</dbReference>
<dbReference type="AlphaFoldDB" id="A0A0R2L1U6"/>
<dbReference type="SUPFAM" id="SSF52467">
    <property type="entry name" value="DHS-like NAD/FAD-binding domain"/>
    <property type="match status" value="1"/>
</dbReference>
<evidence type="ECO:0000259" key="5">
    <source>
        <dbReference type="PROSITE" id="PS50305"/>
    </source>
</evidence>
<dbReference type="Gene3D" id="3.30.1600.10">
    <property type="entry name" value="SIR2/SIRT2 'Small Domain"/>
    <property type="match status" value="1"/>
</dbReference>
<accession>A0A0R2L1U6</accession>
<evidence type="ECO:0000256" key="3">
    <source>
        <dbReference type="ARBA" id="ARBA00023027"/>
    </source>
</evidence>
<dbReference type="EC" id="2.3.1.286" evidence="1"/>
<dbReference type="RefSeq" id="WP_057810543.1">
    <property type="nucleotide sequence ID" value="NZ_BJUD01000025.1"/>
</dbReference>
<reference evidence="7 8" key="1">
    <citation type="journal article" date="2015" name="Genome Announc.">
        <title>Expanding the biotechnology potential of lactobacilli through comparative genomics of 213 strains and associated genera.</title>
        <authorList>
            <person name="Sun Z."/>
            <person name="Harris H.M."/>
            <person name="McCann A."/>
            <person name="Guo C."/>
            <person name="Argimon S."/>
            <person name="Zhang W."/>
            <person name="Yang X."/>
            <person name="Jeffery I.B."/>
            <person name="Cooney J.C."/>
            <person name="Kagawa T.F."/>
            <person name="Liu W."/>
            <person name="Song Y."/>
            <person name="Salvetti E."/>
            <person name="Wrobel A."/>
            <person name="Rasinkangas P."/>
            <person name="Parkhill J."/>
            <person name="Rea M.C."/>
            <person name="O'Sullivan O."/>
            <person name="Ritari J."/>
            <person name="Douillard F.P."/>
            <person name="Paul Ross R."/>
            <person name="Yang R."/>
            <person name="Briner A.E."/>
            <person name="Felis G.E."/>
            <person name="de Vos W.M."/>
            <person name="Barrangou R."/>
            <person name="Klaenhammer T.R."/>
            <person name="Caufield P.W."/>
            <person name="Cui Y."/>
            <person name="Zhang H."/>
            <person name="O'Toole P.W."/>
        </authorList>
    </citation>
    <scope>NUCLEOTIDE SEQUENCE [LARGE SCALE GENOMIC DNA]</scope>
    <source>
        <strain evidence="7 8">DSM 22696</strain>
    </source>
</reference>
<keyword evidence="2" id="KW-0808">Transferase</keyword>
<feature type="binding site" evidence="4">
    <location>
        <position position="125"/>
    </location>
    <ligand>
        <name>Zn(2+)</name>
        <dbReference type="ChEBI" id="CHEBI:29105"/>
    </ligand>
</feature>
<keyword evidence="4" id="KW-0862">Zinc</keyword>
<dbReference type="GO" id="GO:0046872">
    <property type="term" value="F:metal ion binding"/>
    <property type="evidence" value="ECO:0007669"/>
    <property type="project" value="UniProtKB-KW"/>
</dbReference>
<dbReference type="Pfam" id="PF02146">
    <property type="entry name" value="SIR2"/>
    <property type="match status" value="1"/>
</dbReference>
<dbReference type="InterPro" id="IPR029035">
    <property type="entry name" value="DHS-like_NAD/FAD-binding_dom"/>
</dbReference>
<dbReference type="GO" id="GO:0070403">
    <property type="term" value="F:NAD+ binding"/>
    <property type="evidence" value="ECO:0007669"/>
    <property type="project" value="InterPro"/>
</dbReference>
<proteinExistence type="predicted"/>
<evidence type="ECO:0000256" key="1">
    <source>
        <dbReference type="ARBA" id="ARBA00012928"/>
    </source>
</evidence>
<dbReference type="PANTHER" id="PTHR11085:SF4">
    <property type="entry name" value="NAD-DEPENDENT PROTEIN DEACYLASE"/>
    <property type="match status" value="1"/>
</dbReference>
<protein>
    <recommendedName>
        <fullName evidence="1">protein acetyllysine N-acetyltransferase</fullName>
        <ecNumber evidence="1">2.3.1.286</ecNumber>
    </recommendedName>
</protein>
<feature type="binding site" evidence="4">
    <location>
        <position position="128"/>
    </location>
    <ligand>
        <name>Zn(2+)</name>
        <dbReference type="ChEBI" id="CHEBI:29105"/>
    </ligand>
</feature>
<keyword evidence="4" id="KW-0479">Metal-binding</keyword>
<sequence>MTNLQAQISELKDLLQQSTKTTVLTGAGISVASGIPDWEMMNNSFDFVSQDLLQRDPEAYFTEFHRLFIDPIINNGPSVAHQVLATLQQQKRIDGIVTTNIDFLHQFAGSTSVANIWSSININHCLDCGRIFDFEILRAPIPHCPVCGGLISPDPIFRHIATLPDAKAQADAWMTASDLTIVIGSNGYYSKTSSNQVVNINPKPNVFDKQSLLKITASADDALAELTNQLAL</sequence>